<dbReference type="Proteomes" id="UP000245124">
    <property type="component" value="Unassembled WGS sequence"/>
</dbReference>
<dbReference type="EMBL" id="BDUD01000001">
    <property type="protein sequence ID" value="GBG16736.1"/>
    <property type="molecule type" value="Genomic_DNA"/>
</dbReference>
<sequence>MLESIEVPVQQLVVPLICDGLVNLGIQSFKIVKIYGRITGKDLPDWQQEIELEALVNLAVLTPQTNIESDFAVPLLAQCPKIAHLDGIITPAEAKVIDSINKKLNCDLALIK</sequence>
<name>A0A2R5FEA6_NOSCO</name>
<protein>
    <submittedName>
        <fullName evidence="1">Uncharacterized protein</fullName>
    </submittedName>
</protein>
<evidence type="ECO:0000313" key="2">
    <source>
        <dbReference type="Proteomes" id="UP000245124"/>
    </source>
</evidence>
<gene>
    <name evidence="1" type="ORF">NIES4072_03820</name>
</gene>
<dbReference type="OrthoDB" id="490046at2"/>
<comment type="caution">
    <text evidence="1">The sequence shown here is derived from an EMBL/GenBank/DDBJ whole genome shotgun (WGS) entry which is preliminary data.</text>
</comment>
<evidence type="ECO:0000313" key="1">
    <source>
        <dbReference type="EMBL" id="GBG16736.1"/>
    </source>
</evidence>
<accession>A0A2R5FEA6</accession>
<organism evidence="1 2">
    <name type="scientific">Nostoc commune NIES-4072</name>
    <dbReference type="NCBI Taxonomy" id="2005467"/>
    <lineage>
        <taxon>Bacteria</taxon>
        <taxon>Bacillati</taxon>
        <taxon>Cyanobacteriota</taxon>
        <taxon>Cyanophyceae</taxon>
        <taxon>Nostocales</taxon>
        <taxon>Nostocaceae</taxon>
        <taxon>Nostoc</taxon>
    </lineage>
</organism>
<dbReference type="RefSeq" id="WP_109007063.1">
    <property type="nucleotide sequence ID" value="NZ_BDUD01000001.1"/>
</dbReference>
<dbReference type="AlphaFoldDB" id="A0A2R5FEA6"/>
<proteinExistence type="predicted"/>
<keyword evidence="2" id="KW-1185">Reference proteome</keyword>
<reference evidence="1 2" key="1">
    <citation type="submission" date="2017-06" db="EMBL/GenBank/DDBJ databases">
        <title>Genome sequencing of cyanobaciteial culture collection at National Institute for Environmental Studies (NIES).</title>
        <authorList>
            <person name="Hirose Y."/>
            <person name="Shimura Y."/>
            <person name="Fujisawa T."/>
            <person name="Nakamura Y."/>
            <person name="Kawachi M."/>
        </authorList>
    </citation>
    <scope>NUCLEOTIDE SEQUENCE [LARGE SCALE GENOMIC DNA]</scope>
    <source>
        <strain evidence="1 2">NIES-4072</strain>
    </source>
</reference>